<keyword evidence="4" id="KW-0862">Zinc</keyword>
<keyword evidence="2" id="KW-0479">Metal-binding</keyword>
<keyword evidence="7" id="KW-0539">Nucleus</keyword>
<evidence type="ECO:0000256" key="4">
    <source>
        <dbReference type="ARBA" id="ARBA00022833"/>
    </source>
</evidence>
<dbReference type="PANTHER" id="PTHR46481">
    <property type="entry name" value="ZINC FINGER BED DOMAIN-CONTAINING PROTEIN 4"/>
    <property type="match status" value="1"/>
</dbReference>
<feature type="compositionally biased region" description="Low complexity" evidence="8">
    <location>
        <begin position="7"/>
        <end position="18"/>
    </location>
</feature>
<name>A0ABM1LSX1_PRUMU</name>
<comment type="subcellular location">
    <subcellularLocation>
        <location evidence="1">Nucleus</location>
    </subcellularLocation>
</comment>
<reference evidence="11" key="2">
    <citation type="submission" date="2025-08" db="UniProtKB">
        <authorList>
            <consortium name="RefSeq"/>
        </authorList>
    </citation>
    <scope>IDENTIFICATION</scope>
</reference>
<evidence type="ECO:0000313" key="11">
    <source>
        <dbReference type="RefSeq" id="XP_016650498.1"/>
    </source>
</evidence>
<keyword evidence="10" id="KW-1185">Reference proteome</keyword>
<organism evidence="10 11">
    <name type="scientific">Prunus mume</name>
    <name type="common">Japanese apricot</name>
    <name type="synonym">Armeniaca mume</name>
    <dbReference type="NCBI Taxonomy" id="102107"/>
    <lineage>
        <taxon>Eukaryota</taxon>
        <taxon>Viridiplantae</taxon>
        <taxon>Streptophyta</taxon>
        <taxon>Embryophyta</taxon>
        <taxon>Tracheophyta</taxon>
        <taxon>Spermatophyta</taxon>
        <taxon>Magnoliopsida</taxon>
        <taxon>eudicotyledons</taxon>
        <taxon>Gunneridae</taxon>
        <taxon>Pentapetalae</taxon>
        <taxon>rosids</taxon>
        <taxon>fabids</taxon>
        <taxon>Rosales</taxon>
        <taxon>Rosaceae</taxon>
        <taxon>Amygdaloideae</taxon>
        <taxon>Amygdaleae</taxon>
        <taxon>Prunus</taxon>
    </lineage>
</organism>
<evidence type="ECO:0000256" key="8">
    <source>
        <dbReference type="SAM" id="MobiDB-lite"/>
    </source>
</evidence>
<dbReference type="Pfam" id="PF02892">
    <property type="entry name" value="zf-BED"/>
    <property type="match status" value="1"/>
</dbReference>
<dbReference type="GeneID" id="107881372"/>
<dbReference type="PANTHER" id="PTHR46481:SF10">
    <property type="entry name" value="ZINC FINGER BED DOMAIN-CONTAINING PROTEIN 39"/>
    <property type="match status" value="1"/>
</dbReference>
<dbReference type="InterPro" id="IPR003656">
    <property type="entry name" value="Znf_BED"/>
</dbReference>
<dbReference type="Proteomes" id="UP000694861">
    <property type="component" value="Linkage group LG6"/>
</dbReference>
<dbReference type="SUPFAM" id="SSF140996">
    <property type="entry name" value="Hermes dimerisation domain"/>
    <property type="match status" value="1"/>
</dbReference>
<feature type="region of interest" description="Disordered" evidence="8">
    <location>
        <begin position="1"/>
        <end position="38"/>
    </location>
</feature>
<evidence type="ECO:0000313" key="10">
    <source>
        <dbReference type="Proteomes" id="UP000694861"/>
    </source>
</evidence>
<accession>A0ABM1LSX1</accession>
<feature type="domain" description="BED-type" evidence="9">
    <location>
        <begin position="46"/>
        <end position="95"/>
    </location>
</feature>
<keyword evidence="5" id="KW-0805">Transcription regulation</keyword>
<dbReference type="SUPFAM" id="SSF53098">
    <property type="entry name" value="Ribonuclease H-like"/>
    <property type="match status" value="1"/>
</dbReference>
<gene>
    <name evidence="11" type="primary">LOC107881372</name>
</gene>
<dbReference type="InterPro" id="IPR012337">
    <property type="entry name" value="RNaseH-like_sf"/>
</dbReference>
<protein>
    <submittedName>
        <fullName evidence="11">Zinc finger BED domain-containing protein RICESLEEPER 2-like</fullName>
    </submittedName>
</protein>
<evidence type="ECO:0000256" key="1">
    <source>
        <dbReference type="ARBA" id="ARBA00004123"/>
    </source>
</evidence>
<dbReference type="RefSeq" id="XP_016650498.1">
    <property type="nucleotide sequence ID" value="XM_016795012.1"/>
</dbReference>
<evidence type="ECO:0000256" key="7">
    <source>
        <dbReference type="ARBA" id="ARBA00023242"/>
    </source>
</evidence>
<evidence type="ECO:0000256" key="5">
    <source>
        <dbReference type="ARBA" id="ARBA00023015"/>
    </source>
</evidence>
<keyword evidence="3" id="KW-0863">Zinc-finger</keyword>
<sequence length="446" mass="51021">MSNMEASPTPTSSTDDTPQVVGDGAATLPLRPPTSGKIKPTRKALEVWKHFIKEPFELGSNIGPRASWKYCRASYACDPIKNGTSTMMQHLRDKCTRGEGGCPLREENKQKVLVFDNKGTVVAHSNSTERSRIACVKMIILDELPFRHVEGVGFRLFMRECQPRFDPPSRRTIARDVWDLFQEEKVKIKSVLNLNSKRVSLTTDTWTSLQNVNYMALTAHFIDDSWKLHKKIINFYQITNHRGEAIGRLVEDCLHDWGIDKVFTITLDNATANDGAIRHMKRQLKLWGTLLLDGDCLHMRCCAHILNLIVFDGLSELHDSIKSIREACVYTRSSPSRFNKFRHCLALQKIDSEGLLPLKCKTRWNSLYLMLEAALKLQKEFDRLEEEAADYASYFHQSGGDHDDGIPKKKKRKVQEGEICTKKKLKPSTVADWEYARAFVKFLKIF</sequence>
<dbReference type="InterPro" id="IPR052035">
    <property type="entry name" value="ZnF_BED_domain_contain"/>
</dbReference>
<evidence type="ECO:0000256" key="3">
    <source>
        <dbReference type="ARBA" id="ARBA00022771"/>
    </source>
</evidence>
<proteinExistence type="predicted"/>
<evidence type="ECO:0000256" key="6">
    <source>
        <dbReference type="ARBA" id="ARBA00023163"/>
    </source>
</evidence>
<evidence type="ECO:0000259" key="9">
    <source>
        <dbReference type="Pfam" id="PF02892"/>
    </source>
</evidence>
<evidence type="ECO:0000256" key="2">
    <source>
        <dbReference type="ARBA" id="ARBA00022723"/>
    </source>
</evidence>
<keyword evidence="6" id="KW-0804">Transcription</keyword>
<reference evidence="10" key="1">
    <citation type="journal article" date="2012" name="Nat. Commun.">
        <title>The genome of Prunus mume.</title>
        <authorList>
            <person name="Zhang Q."/>
            <person name="Chen W."/>
            <person name="Sun L."/>
            <person name="Zhao F."/>
            <person name="Huang B."/>
            <person name="Yang W."/>
            <person name="Tao Y."/>
            <person name="Wang J."/>
            <person name="Yuan Z."/>
            <person name="Fan G."/>
            <person name="Xing Z."/>
            <person name="Han C."/>
            <person name="Pan H."/>
            <person name="Zhong X."/>
            <person name="Shi W."/>
            <person name="Liang X."/>
            <person name="Du D."/>
            <person name="Sun F."/>
            <person name="Xu Z."/>
            <person name="Hao R."/>
            <person name="Lv T."/>
            <person name="Lv Y."/>
            <person name="Zheng Z."/>
            <person name="Sun M."/>
            <person name="Luo L."/>
            <person name="Cai M."/>
            <person name="Gao Y."/>
            <person name="Wang J."/>
            <person name="Yin Y."/>
            <person name="Xu X."/>
            <person name="Cheng T."/>
            <person name="Wang J."/>
        </authorList>
    </citation>
    <scope>NUCLEOTIDE SEQUENCE [LARGE SCALE GENOMIC DNA]</scope>
</reference>
<dbReference type="SMART" id="SM00614">
    <property type="entry name" value="ZnF_BED"/>
    <property type="match status" value="1"/>
</dbReference>